<dbReference type="STRING" id="218851.A0A2G5D3V7"/>
<evidence type="ECO:0000256" key="1">
    <source>
        <dbReference type="ARBA" id="ARBA00022603"/>
    </source>
</evidence>
<dbReference type="Pfam" id="PF08100">
    <property type="entry name" value="Dimerisation"/>
    <property type="match status" value="1"/>
</dbReference>
<dbReference type="FunFam" id="1.10.10.10:FF:000357">
    <property type="entry name" value="Caffeic acid 3-O-methyltransferase"/>
    <property type="match status" value="1"/>
</dbReference>
<dbReference type="InterPro" id="IPR029063">
    <property type="entry name" value="SAM-dependent_MTases_sf"/>
</dbReference>
<dbReference type="InParanoid" id="A0A2G5D3V7"/>
<dbReference type="OrthoDB" id="1606438at2759"/>
<evidence type="ECO:0000313" key="7">
    <source>
        <dbReference type="EMBL" id="PIA38196.1"/>
    </source>
</evidence>
<evidence type="ECO:0000259" key="6">
    <source>
        <dbReference type="Pfam" id="PF08100"/>
    </source>
</evidence>
<dbReference type="PROSITE" id="PS51683">
    <property type="entry name" value="SAM_OMT_II"/>
    <property type="match status" value="1"/>
</dbReference>
<dbReference type="AlphaFoldDB" id="A0A2G5D3V7"/>
<dbReference type="SUPFAM" id="SSF53335">
    <property type="entry name" value="S-adenosyl-L-methionine-dependent methyltransferases"/>
    <property type="match status" value="1"/>
</dbReference>
<dbReference type="FunFam" id="3.40.50.150:FF:000061">
    <property type="entry name" value="Caffeic acid O-methyltransferase"/>
    <property type="match status" value="1"/>
</dbReference>
<dbReference type="GO" id="GO:0032259">
    <property type="term" value="P:methylation"/>
    <property type="evidence" value="ECO:0007669"/>
    <property type="project" value="UniProtKB-KW"/>
</dbReference>
<evidence type="ECO:0000256" key="4">
    <source>
        <dbReference type="PIRSR" id="PIRSR005739-1"/>
    </source>
</evidence>
<dbReference type="SUPFAM" id="SSF46785">
    <property type="entry name" value="Winged helix' DNA-binding domain"/>
    <property type="match status" value="1"/>
</dbReference>
<evidence type="ECO:0000313" key="8">
    <source>
        <dbReference type="Proteomes" id="UP000230069"/>
    </source>
</evidence>
<keyword evidence="2" id="KW-0808">Transferase</keyword>
<dbReference type="Gene3D" id="3.40.50.150">
    <property type="entry name" value="Vaccinia Virus protein VP39"/>
    <property type="match status" value="1"/>
</dbReference>
<keyword evidence="1" id="KW-0489">Methyltransferase</keyword>
<evidence type="ECO:0008006" key="9">
    <source>
        <dbReference type="Google" id="ProtNLM"/>
    </source>
</evidence>
<dbReference type="EMBL" id="KZ305045">
    <property type="protein sequence ID" value="PIA38196.1"/>
    <property type="molecule type" value="Genomic_DNA"/>
</dbReference>
<feature type="active site" description="Proton acceptor" evidence="4">
    <location>
        <position position="267"/>
    </location>
</feature>
<evidence type="ECO:0000256" key="3">
    <source>
        <dbReference type="ARBA" id="ARBA00022691"/>
    </source>
</evidence>
<organism evidence="7 8">
    <name type="scientific">Aquilegia coerulea</name>
    <name type="common">Rocky mountain columbine</name>
    <dbReference type="NCBI Taxonomy" id="218851"/>
    <lineage>
        <taxon>Eukaryota</taxon>
        <taxon>Viridiplantae</taxon>
        <taxon>Streptophyta</taxon>
        <taxon>Embryophyta</taxon>
        <taxon>Tracheophyta</taxon>
        <taxon>Spermatophyta</taxon>
        <taxon>Magnoliopsida</taxon>
        <taxon>Ranunculales</taxon>
        <taxon>Ranunculaceae</taxon>
        <taxon>Thalictroideae</taxon>
        <taxon>Aquilegia</taxon>
    </lineage>
</organism>
<gene>
    <name evidence="7" type="ORF">AQUCO_02800098v1</name>
</gene>
<dbReference type="InterPro" id="IPR016461">
    <property type="entry name" value="COMT-like"/>
</dbReference>
<proteinExistence type="predicted"/>
<dbReference type="Gene3D" id="1.10.10.10">
    <property type="entry name" value="Winged helix-like DNA-binding domain superfamily/Winged helix DNA-binding domain"/>
    <property type="match status" value="1"/>
</dbReference>
<sequence>MSSTEIPQKTNHEDEDHFLFAMQLAEVSVLPMVMQVAAELGLFDIIAKAGSGAQMSPKIIASHLPTQNANAVSMLDRILRLLTSYKVLTSSVITNDDGLIERLYGLAPVCKYFVQNEDGVSLLPLMLLVQDKVFMDSWGHLKDAVLEGGIAFNKAHGMHAFEYPGLNPRFNQVFNKAMFNHTTIVMKKILETYNGFENFSEVVDVGGGVGTTISLITAKYPSIKGINFDLPHVIEHAPSYPGVEHVGGNMFESVPRAEAIFMKWILHDWSDDHNLSLLKNCYNALPDHGKVIIVEHMLHVAAENNIAAIGVGQKDLIMLSQNPGGKERTEEEFYNLARKAGFASIKKVCFTYNFWVIEFYKK</sequence>
<name>A0A2G5D3V7_AQUCA</name>
<evidence type="ECO:0000256" key="2">
    <source>
        <dbReference type="ARBA" id="ARBA00022679"/>
    </source>
</evidence>
<feature type="domain" description="O-methyltransferase dimerisation" evidence="6">
    <location>
        <begin position="22"/>
        <end position="115"/>
    </location>
</feature>
<dbReference type="InterPro" id="IPR012967">
    <property type="entry name" value="COMT_dimerisation"/>
</dbReference>
<dbReference type="Proteomes" id="UP000230069">
    <property type="component" value="Unassembled WGS sequence"/>
</dbReference>
<dbReference type="InterPro" id="IPR001077">
    <property type="entry name" value="COMT_C"/>
</dbReference>
<dbReference type="GO" id="GO:0008171">
    <property type="term" value="F:O-methyltransferase activity"/>
    <property type="evidence" value="ECO:0007669"/>
    <property type="project" value="InterPro"/>
</dbReference>
<reference evidence="7 8" key="1">
    <citation type="submission" date="2017-09" db="EMBL/GenBank/DDBJ databases">
        <title>WGS assembly of Aquilegia coerulea Goldsmith.</title>
        <authorList>
            <person name="Hodges S."/>
            <person name="Kramer E."/>
            <person name="Nordborg M."/>
            <person name="Tomkins J."/>
            <person name="Borevitz J."/>
            <person name="Derieg N."/>
            <person name="Yan J."/>
            <person name="Mihaltcheva S."/>
            <person name="Hayes R.D."/>
            <person name="Rokhsar D."/>
        </authorList>
    </citation>
    <scope>NUCLEOTIDE SEQUENCE [LARGE SCALE GENOMIC DNA]</scope>
    <source>
        <strain evidence="8">cv. Goldsmith</strain>
    </source>
</reference>
<feature type="domain" description="O-methyltransferase C-terminal" evidence="5">
    <location>
        <begin position="138"/>
        <end position="343"/>
    </location>
</feature>
<keyword evidence="8" id="KW-1185">Reference proteome</keyword>
<dbReference type="Pfam" id="PF00891">
    <property type="entry name" value="Methyltransf_2"/>
    <property type="match status" value="1"/>
</dbReference>
<dbReference type="InterPro" id="IPR036388">
    <property type="entry name" value="WH-like_DNA-bd_sf"/>
</dbReference>
<accession>A0A2G5D3V7</accession>
<dbReference type="InterPro" id="IPR036390">
    <property type="entry name" value="WH_DNA-bd_sf"/>
</dbReference>
<dbReference type="PANTHER" id="PTHR11746">
    <property type="entry name" value="O-METHYLTRANSFERASE"/>
    <property type="match status" value="1"/>
</dbReference>
<dbReference type="PIRSF" id="PIRSF005739">
    <property type="entry name" value="O-mtase"/>
    <property type="match status" value="1"/>
</dbReference>
<dbReference type="GO" id="GO:0046983">
    <property type="term" value="F:protein dimerization activity"/>
    <property type="evidence" value="ECO:0007669"/>
    <property type="project" value="InterPro"/>
</dbReference>
<keyword evidence="3" id="KW-0949">S-adenosyl-L-methionine</keyword>
<evidence type="ECO:0000259" key="5">
    <source>
        <dbReference type="Pfam" id="PF00891"/>
    </source>
</evidence>
<protein>
    <recommendedName>
        <fullName evidence="9">O-methyltransferase domain-containing protein</fullName>
    </recommendedName>
</protein>